<keyword evidence="2" id="KW-1185">Reference proteome</keyword>
<dbReference type="Pfam" id="PF10094">
    <property type="entry name" value="DUF2332"/>
    <property type="match status" value="1"/>
</dbReference>
<accession>A0A1I5XQG9</accession>
<name>A0A1I5XQG9_9PSEU</name>
<evidence type="ECO:0000313" key="2">
    <source>
        <dbReference type="Proteomes" id="UP000198727"/>
    </source>
</evidence>
<evidence type="ECO:0000313" key="1">
    <source>
        <dbReference type="EMBL" id="SFQ34076.1"/>
    </source>
</evidence>
<dbReference type="AlphaFoldDB" id="A0A1I5XQG9"/>
<organism evidence="1 2">
    <name type="scientific">Amycolatopsis arida</name>
    <dbReference type="NCBI Taxonomy" id="587909"/>
    <lineage>
        <taxon>Bacteria</taxon>
        <taxon>Bacillati</taxon>
        <taxon>Actinomycetota</taxon>
        <taxon>Actinomycetes</taxon>
        <taxon>Pseudonocardiales</taxon>
        <taxon>Pseudonocardiaceae</taxon>
        <taxon>Amycolatopsis</taxon>
    </lineage>
</organism>
<protein>
    <submittedName>
        <fullName evidence="1">Uncharacterized protein</fullName>
    </submittedName>
</protein>
<gene>
    <name evidence="1" type="ORF">SAMN05421810_106197</name>
</gene>
<sequence length="74" mass="7790">MLGYLADADRRALGEVIAEAGRRASTTAPLAVLSLEPVGDRFEVRLRGWPGGGDRLLALADGHGLPVRWVAGVP</sequence>
<dbReference type="EMBL" id="FOWW01000006">
    <property type="protein sequence ID" value="SFQ34076.1"/>
    <property type="molecule type" value="Genomic_DNA"/>
</dbReference>
<dbReference type="InterPro" id="IPR011200">
    <property type="entry name" value="UCP012608"/>
</dbReference>
<dbReference type="Proteomes" id="UP000198727">
    <property type="component" value="Unassembled WGS sequence"/>
</dbReference>
<reference evidence="2" key="1">
    <citation type="submission" date="2016-10" db="EMBL/GenBank/DDBJ databases">
        <authorList>
            <person name="Varghese N."/>
            <person name="Submissions S."/>
        </authorList>
    </citation>
    <scope>NUCLEOTIDE SEQUENCE [LARGE SCALE GENOMIC DNA]</scope>
    <source>
        <strain evidence="2">CGMCC 4.5579</strain>
    </source>
</reference>
<dbReference type="STRING" id="587909.SAMN05421810_106197"/>
<proteinExistence type="predicted"/>